<evidence type="ECO:0000313" key="4">
    <source>
        <dbReference type="EMBL" id="AGF72884.1"/>
    </source>
</evidence>
<sequence>MTGENSAAAQNRNRWAAPAVMVVSGVSLYAGAAIAVGLFEVFPPVVVAWFRMAAAAVILVVFNRPRLRDFIGETGFRAAVYGIVTMGMNMTFYEAIARLPMGTAVAIEFLGPIVVAAFGSRSVRDWGALILAAAGVLVISGASWATSADGILFALLAGALWAGYIVAGSRIAGDAATSRTSIATGFAWAAVVGLPLILWLWPTTVDMSAMQVVGLAAGLGLLSAAIPYSLDQVVLRMAGSAYFALLQAILPLVAAVIGAFALGQWLSWAELAGIVFVVAAVALRRP</sequence>
<feature type="domain" description="EamA" evidence="3">
    <location>
        <begin position="150"/>
        <end position="283"/>
    </location>
</feature>
<feature type="transmembrane region" description="Helical" evidence="2">
    <location>
        <begin position="151"/>
        <end position="169"/>
    </location>
</feature>
<name>M1MYU4_9CORY</name>
<organism evidence="4 5">
    <name type="scientific">Corynebacterium halotolerans YIM 70093 = DSM 44683</name>
    <dbReference type="NCBI Taxonomy" id="1121362"/>
    <lineage>
        <taxon>Bacteria</taxon>
        <taxon>Bacillati</taxon>
        <taxon>Actinomycetota</taxon>
        <taxon>Actinomycetes</taxon>
        <taxon>Mycobacteriales</taxon>
        <taxon>Corynebacteriaceae</taxon>
        <taxon>Corynebacterium</taxon>
    </lineage>
</organism>
<dbReference type="eggNOG" id="COG5006">
    <property type="taxonomic scope" value="Bacteria"/>
</dbReference>
<evidence type="ECO:0000313" key="5">
    <source>
        <dbReference type="Proteomes" id="UP000011723"/>
    </source>
</evidence>
<dbReference type="PATRIC" id="fig|1121362.3.peg.1901"/>
<feature type="transmembrane region" description="Helical" evidence="2">
    <location>
        <begin position="240"/>
        <end position="259"/>
    </location>
</feature>
<dbReference type="GO" id="GO:0016020">
    <property type="term" value="C:membrane"/>
    <property type="evidence" value="ECO:0007669"/>
    <property type="project" value="InterPro"/>
</dbReference>
<dbReference type="SUPFAM" id="SSF103481">
    <property type="entry name" value="Multidrug resistance efflux transporter EmrE"/>
    <property type="match status" value="2"/>
</dbReference>
<comment type="similarity">
    <text evidence="1">Belongs to the EamA transporter family.</text>
</comment>
<dbReference type="InterPro" id="IPR000620">
    <property type="entry name" value="EamA_dom"/>
</dbReference>
<feature type="transmembrane region" description="Helical" evidence="2">
    <location>
        <begin position="45"/>
        <end position="62"/>
    </location>
</feature>
<feature type="transmembrane region" description="Helical" evidence="2">
    <location>
        <begin position="181"/>
        <end position="201"/>
    </location>
</feature>
<dbReference type="HOGENOM" id="CLU_057295_0_0_11"/>
<dbReference type="AlphaFoldDB" id="M1MYU4"/>
<evidence type="ECO:0000256" key="1">
    <source>
        <dbReference type="ARBA" id="ARBA00007362"/>
    </source>
</evidence>
<gene>
    <name evidence="4" type="ORF">A605_09410</name>
</gene>
<feature type="transmembrane region" description="Helical" evidence="2">
    <location>
        <begin position="15"/>
        <end position="39"/>
    </location>
</feature>
<dbReference type="EMBL" id="CP003697">
    <property type="protein sequence ID" value="AGF72884.1"/>
    <property type="molecule type" value="Genomic_DNA"/>
</dbReference>
<feature type="transmembrane region" description="Helical" evidence="2">
    <location>
        <begin position="265"/>
        <end position="283"/>
    </location>
</feature>
<accession>M1MYU4</accession>
<evidence type="ECO:0000256" key="2">
    <source>
        <dbReference type="SAM" id="Phobius"/>
    </source>
</evidence>
<dbReference type="InterPro" id="IPR037185">
    <property type="entry name" value="EmrE-like"/>
</dbReference>
<dbReference type="Proteomes" id="UP000011723">
    <property type="component" value="Chromosome"/>
</dbReference>
<evidence type="ECO:0000259" key="3">
    <source>
        <dbReference type="Pfam" id="PF00892"/>
    </source>
</evidence>
<dbReference type="KEGG" id="chn:A605_09410"/>
<keyword evidence="2" id="KW-1133">Transmembrane helix</keyword>
<proteinExistence type="inferred from homology"/>
<keyword evidence="2" id="KW-0472">Membrane</keyword>
<feature type="transmembrane region" description="Helical" evidence="2">
    <location>
        <begin position="207"/>
        <end position="228"/>
    </location>
</feature>
<feature type="transmembrane region" description="Helical" evidence="2">
    <location>
        <begin position="99"/>
        <end position="119"/>
    </location>
</feature>
<reference evidence="4 5" key="1">
    <citation type="journal article" date="2012" name="Stand. Genomic Sci.">
        <title>Genome sequence of the halotolerant bacterium Corynebacterium halotolerans type strain YIM 70093(T) (= DSM 44683(T)).</title>
        <authorList>
            <person name="Ruckert C."/>
            <person name="Albersmeier A."/>
            <person name="Al-Dilaimi A."/>
            <person name="Niehaus K."/>
            <person name="Szczepanowski R."/>
            <person name="Kalinowski J."/>
        </authorList>
    </citation>
    <scope>NUCLEOTIDE SEQUENCE [LARGE SCALE GENOMIC DNA]</scope>
    <source>
        <strain evidence="4">YIM 70093</strain>
    </source>
</reference>
<feature type="transmembrane region" description="Helical" evidence="2">
    <location>
        <begin position="126"/>
        <end position="145"/>
    </location>
</feature>
<keyword evidence="2" id="KW-0812">Transmembrane</keyword>
<dbReference type="Pfam" id="PF00892">
    <property type="entry name" value="EamA"/>
    <property type="match status" value="1"/>
</dbReference>
<keyword evidence="5" id="KW-1185">Reference proteome</keyword>
<dbReference type="STRING" id="1121362.A605_09410"/>
<protein>
    <recommendedName>
        <fullName evidence="3">EamA domain-containing protein</fullName>
    </recommendedName>
</protein>
<feature type="transmembrane region" description="Helical" evidence="2">
    <location>
        <begin position="74"/>
        <end position="93"/>
    </location>
</feature>